<reference evidence="1" key="1">
    <citation type="submission" date="2018-10" db="EMBL/GenBank/DDBJ databases">
        <title>Hidden diversity of soil giant viruses.</title>
        <authorList>
            <person name="Schulz F."/>
            <person name="Alteio L."/>
            <person name="Goudeau D."/>
            <person name="Ryan E.M."/>
            <person name="Malmstrom R.R."/>
            <person name="Blanchard J."/>
            <person name="Woyke T."/>
        </authorList>
    </citation>
    <scope>NUCLEOTIDE SEQUENCE</scope>
    <source>
        <strain evidence="1">HYV1</strain>
    </source>
</reference>
<name>A0A3G5AAW6_9VIRU</name>
<accession>A0A3G5AAW6</accession>
<organism evidence="1">
    <name type="scientific">Hyperionvirus sp</name>
    <dbReference type="NCBI Taxonomy" id="2487770"/>
    <lineage>
        <taxon>Viruses</taxon>
        <taxon>Varidnaviria</taxon>
        <taxon>Bamfordvirae</taxon>
        <taxon>Nucleocytoviricota</taxon>
        <taxon>Megaviricetes</taxon>
        <taxon>Imitervirales</taxon>
        <taxon>Mimiviridae</taxon>
        <taxon>Klosneuvirinae</taxon>
    </lineage>
</organism>
<proteinExistence type="predicted"/>
<sequence>MGDLVIDYPVSNMEYLKGAEIMGYSSDKI</sequence>
<evidence type="ECO:0000313" key="1">
    <source>
        <dbReference type="EMBL" id="AYV82469.1"/>
    </source>
</evidence>
<dbReference type="EMBL" id="MK072383">
    <property type="protein sequence ID" value="AYV82469.1"/>
    <property type="molecule type" value="Genomic_DNA"/>
</dbReference>
<gene>
    <name evidence="1" type="ORF">Hyperionvirus1_48</name>
</gene>
<protein>
    <submittedName>
        <fullName evidence="1">Uncharacterized protein</fullName>
    </submittedName>
</protein>